<dbReference type="Proteomes" id="UP000295444">
    <property type="component" value="Unassembled WGS sequence"/>
</dbReference>
<evidence type="ECO:0000313" key="3">
    <source>
        <dbReference type="Proteomes" id="UP000295444"/>
    </source>
</evidence>
<organism evidence="2 3">
    <name type="scientific">Labedaea rhizosphaerae</name>
    <dbReference type="NCBI Taxonomy" id="598644"/>
    <lineage>
        <taxon>Bacteria</taxon>
        <taxon>Bacillati</taxon>
        <taxon>Actinomycetota</taxon>
        <taxon>Actinomycetes</taxon>
        <taxon>Pseudonocardiales</taxon>
        <taxon>Pseudonocardiaceae</taxon>
        <taxon>Labedaea</taxon>
    </lineage>
</organism>
<name>A0A4R6SDB9_LABRH</name>
<evidence type="ECO:0000313" key="2">
    <source>
        <dbReference type="EMBL" id="TDP97647.1"/>
    </source>
</evidence>
<feature type="region of interest" description="Disordered" evidence="1">
    <location>
        <begin position="77"/>
        <end position="104"/>
    </location>
</feature>
<comment type="caution">
    <text evidence="2">The sequence shown here is derived from an EMBL/GenBank/DDBJ whole genome shotgun (WGS) entry which is preliminary data.</text>
</comment>
<feature type="compositionally biased region" description="Basic and acidic residues" evidence="1">
    <location>
        <begin position="79"/>
        <end position="97"/>
    </location>
</feature>
<keyword evidence="3" id="KW-1185">Reference proteome</keyword>
<accession>A0A4R6SDB9</accession>
<dbReference type="AlphaFoldDB" id="A0A4R6SDB9"/>
<evidence type="ECO:0000256" key="1">
    <source>
        <dbReference type="SAM" id="MobiDB-lite"/>
    </source>
</evidence>
<reference evidence="2 3" key="1">
    <citation type="submission" date="2019-03" db="EMBL/GenBank/DDBJ databases">
        <title>Genomic Encyclopedia of Type Strains, Phase IV (KMG-IV): sequencing the most valuable type-strain genomes for metagenomic binning, comparative biology and taxonomic classification.</title>
        <authorList>
            <person name="Goeker M."/>
        </authorList>
    </citation>
    <scope>NUCLEOTIDE SEQUENCE [LARGE SCALE GENOMIC DNA]</scope>
    <source>
        <strain evidence="2 3">DSM 45361</strain>
    </source>
</reference>
<sequence>MSDLFVTVRFDDDPENPIESVVSSRDIYKWEKSGRGRSMSNLGSGNLRMSDVYELTHIALGRRKLWSGSLEDLVDGADIDVKDTSDLDPDDERHENEDPTSAGA</sequence>
<proteinExistence type="predicted"/>
<dbReference type="RefSeq" id="WP_133850820.1">
    <property type="nucleotide sequence ID" value="NZ_SNXZ01000003.1"/>
</dbReference>
<gene>
    <name evidence="2" type="ORF">EV186_103611</name>
</gene>
<protein>
    <submittedName>
        <fullName evidence="2">Uncharacterized protein</fullName>
    </submittedName>
</protein>
<dbReference type="OrthoDB" id="3698537at2"/>
<dbReference type="EMBL" id="SNXZ01000003">
    <property type="protein sequence ID" value="TDP97647.1"/>
    <property type="molecule type" value="Genomic_DNA"/>
</dbReference>